<feature type="transmembrane region" description="Helical" evidence="8">
    <location>
        <begin position="12"/>
        <end position="30"/>
    </location>
</feature>
<accession>A0A1I5VJU9</accession>
<keyword evidence="6 8" id="KW-1133">Transmembrane helix</keyword>
<keyword evidence="4" id="KW-1003">Cell membrane</keyword>
<feature type="transmembrane region" description="Helical" evidence="8">
    <location>
        <begin position="50"/>
        <end position="70"/>
    </location>
</feature>
<dbReference type="GO" id="GO:0005886">
    <property type="term" value="C:plasma membrane"/>
    <property type="evidence" value="ECO:0007669"/>
    <property type="project" value="UniProtKB-SubCell"/>
</dbReference>
<reference evidence="10 11" key="1">
    <citation type="submission" date="2016-10" db="EMBL/GenBank/DDBJ databases">
        <authorList>
            <person name="de Groot N.N."/>
        </authorList>
    </citation>
    <scope>NUCLEOTIDE SEQUENCE [LARGE SCALE GENOMIC DNA]</scope>
    <source>
        <strain evidence="10 11">DSM 28286</strain>
    </source>
</reference>
<dbReference type="InterPro" id="IPR004812">
    <property type="entry name" value="Efflux_drug-R_Bcr/CmlA"/>
</dbReference>
<dbReference type="InterPro" id="IPR011701">
    <property type="entry name" value="MFS"/>
</dbReference>
<evidence type="ECO:0000313" key="10">
    <source>
        <dbReference type="EMBL" id="SFQ07743.1"/>
    </source>
</evidence>
<evidence type="ECO:0000256" key="8">
    <source>
        <dbReference type="SAM" id="Phobius"/>
    </source>
</evidence>
<feature type="transmembrane region" description="Helical" evidence="8">
    <location>
        <begin position="110"/>
        <end position="127"/>
    </location>
</feature>
<feature type="domain" description="Major facilitator superfamily (MFS) profile" evidence="9">
    <location>
        <begin position="15"/>
        <end position="400"/>
    </location>
</feature>
<protein>
    <submittedName>
        <fullName evidence="10">MFS transporter, DHA1 family, bicyclomycin/chloramphenicol resistance protein</fullName>
    </submittedName>
</protein>
<dbReference type="Pfam" id="PF07690">
    <property type="entry name" value="MFS_1"/>
    <property type="match status" value="1"/>
</dbReference>
<feature type="transmembrane region" description="Helical" evidence="8">
    <location>
        <begin position="375"/>
        <end position="394"/>
    </location>
</feature>
<evidence type="ECO:0000256" key="6">
    <source>
        <dbReference type="ARBA" id="ARBA00022989"/>
    </source>
</evidence>
<dbReference type="Proteomes" id="UP000199031">
    <property type="component" value="Unassembled WGS sequence"/>
</dbReference>
<keyword evidence="7 8" id="KW-0472">Membrane</keyword>
<dbReference type="AlphaFoldDB" id="A0A1I5VJU9"/>
<feature type="transmembrane region" description="Helical" evidence="8">
    <location>
        <begin position="82"/>
        <end position="104"/>
    </location>
</feature>
<keyword evidence="11" id="KW-1185">Reference proteome</keyword>
<comment type="subcellular location">
    <subcellularLocation>
        <location evidence="1">Cell membrane</location>
        <topology evidence="1">Multi-pass membrane protein</topology>
    </subcellularLocation>
</comment>
<evidence type="ECO:0000256" key="7">
    <source>
        <dbReference type="ARBA" id="ARBA00023136"/>
    </source>
</evidence>
<keyword evidence="3" id="KW-0813">Transport</keyword>
<keyword evidence="5 8" id="KW-0812">Transmembrane</keyword>
<evidence type="ECO:0000256" key="3">
    <source>
        <dbReference type="ARBA" id="ARBA00022448"/>
    </source>
</evidence>
<organism evidence="10 11">
    <name type="scientific">Parafilimonas terrae</name>
    <dbReference type="NCBI Taxonomy" id="1465490"/>
    <lineage>
        <taxon>Bacteria</taxon>
        <taxon>Pseudomonadati</taxon>
        <taxon>Bacteroidota</taxon>
        <taxon>Chitinophagia</taxon>
        <taxon>Chitinophagales</taxon>
        <taxon>Chitinophagaceae</taxon>
        <taxon>Parafilimonas</taxon>
    </lineage>
</organism>
<dbReference type="SUPFAM" id="SSF103473">
    <property type="entry name" value="MFS general substrate transporter"/>
    <property type="match status" value="1"/>
</dbReference>
<evidence type="ECO:0000313" key="11">
    <source>
        <dbReference type="Proteomes" id="UP000199031"/>
    </source>
</evidence>
<dbReference type="PROSITE" id="PS50850">
    <property type="entry name" value="MFS"/>
    <property type="match status" value="1"/>
</dbReference>
<comment type="similarity">
    <text evidence="2">Belongs to the major facilitator superfamily. Bcr/CmlA family.</text>
</comment>
<feature type="transmembrane region" description="Helical" evidence="8">
    <location>
        <begin position="139"/>
        <end position="164"/>
    </location>
</feature>
<dbReference type="Gene3D" id="1.20.1720.10">
    <property type="entry name" value="Multidrug resistance protein D"/>
    <property type="match status" value="1"/>
</dbReference>
<dbReference type="GO" id="GO:0042910">
    <property type="term" value="F:xenobiotic transmembrane transporter activity"/>
    <property type="evidence" value="ECO:0007669"/>
    <property type="project" value="InterPro"/>
</dbReference>
<dbReference type="OrthoDB" id="9800416at2"/>
<proteinExistence type="inferred from homology"/>
<feature type="transmembrane region" description="Helical" evidence="8">
    <location>
        <begin position="219"/>
        <end position="239"/>
    </location>
</feature>
<evidence type="ECO:0000256" key="1">
    <source>
        <dbReference type="ARBA" id="ARBA00004651"/>
    </source>
</evidence>
<dbReference type="InterPro" id="IPR020846">
    <property type="entry name" value="MFS_dom"/>
</dbReference>
<evidence type="ECO:0000256" key="4">
    <source>
        <dbReference type="ARBA" id="ARBA00022475"/>
    </source>
</evidence>
<dbReference type="NCBIfam" id="TIGR00710">
    <property type="entry name" value="efflux_Bcr_CflA"/>
    <property type="match status" value="1"/>
</dbReference>
<dbReference type="STRING" id="1465490.SAMN05444277_10531"/>
<feature type="transmembrane region" description="Helical" evidence="8">
    <location>
        <begin position="349"/>
        <end position="369"/>
    </location>
</feature>
<feature type="transmembrane region" description="Helical" evidence="8">
    <location>
        <begin position="254"/>
        <end position="273"/>
    </location>
</feature>
<dbReference type="CDD" id="cd17320">
    <property type="entry name" value="MFS_MdfA_MDR_like"/>
    <property type="match status" value="1"/>
</dbReference>
<evidence type="ECO:0000256" key="2">
    <source>
        <dbReference type="ARBA" id="ARBA00006236"/>
    </source>
</evidence>
<feature type="transmembrane region" description="Helical" evidence="8">
    <location>
        <begin position="285"/>
        <end position="305"/>
    </location>
</feature>
<gene>
    <name evidence="10" type="ORF">SAMN05444277_10531</name>
</gene>
<feature type="transmembrane region" description="Helical" evidence="8">
    <location>
        <begin position="311"/>
        <end position="337"/>
    </location>
</feature>
<dbReference type="PANTHER" id="PTHR23502">
    <property type="entry name" value="MAJOR FACILITATOR SUPERFAMILY"/>
    <property type="match status" value="1"/>
</dbReference>
<feature type="transmembrane region" description="Helical" evidence="8">
    <location>
        <begin position="170"/>
        <end position="189"/>
    </location>
</feature>
<dbReference type="EMBL" id="FOXQ01000005">
    <property type="protein sequence ID" value="SFQ07743.1"/>
    <property type="molecule type" value="Genomic_DNA"/>
</dbReference>
<dbReference type="PANTHER" id="PTHR23502:SF132">
    <property type="entry name" value="POLYAMINE TRANSPORTER 2-RELATED"/>
    <property type="match status" value="1"/>
</dbReference>
<sequence>MIPAANRNKQQEFLLIFIIGLLNTIGPFSIDMYLPAFPEIAGELHTNIQTISLSVSTYFLGFAAGQILYGPLLDRFGRKIPLYIGLGCYIIATLACGLSGTTAVFLSMRFLQALSGSVGAVAALAMVRDFYPPSRSASIISFLILIISLSPMLAPGAGSFVAAAFGWRSIFITLASIAFIVMLLVFIFLPQAKPPDVSVSLRPKPIIINFKNILSQPQFYVYTLAGTFSFAALFVYVAGSPGIFMDGFAVSAKIYGGIFALLSVGFIGASQLNHALTRRYKSQKIFRAVIVIQIVTAALFFTGVINNWYGLAATLVFLFIILGCAGLSYPNAAAVALAPFARNAGSASALLGFIQMGIGGLLSSAVGFIKIKGSFPASLLILITSVIAAVILLATEGRVHNTVEAEVDINVLH</sequence>
<evidence type="ECO:0000259" key="9">
    <source>
        <dbReference type="PROSITE" id="PS50850"/>
    </source>
</evidence>
<dbReference type="InterPro" id="IPR036259">
    <property type="entry name" value="MFS_trans_sf"/>
</dbReference>
<evidence type="ECO:0000256" key="5">
    <source>
        <dbReference type="ARBA" id="ARBA00022692"/>
    </source>
</evidence>
<dbReference type="RefSeq" id="WP_090657748.1">
    <property type="nucleotide sequence ID" value="NZ_FOXQ01000005.1"/>
</dbReference>
<name>A0A1I5VJU9_9BACT</name>
<dbReference type="GO" id="GO:1990961">
    <property type="term" value="P:xenobiotic detoxification by transmembrane export across the plasma membrane"/>
    <property type="evidence" value="ECO:0007669"/>
    <property type="project" value="InterPro"/>
</dbReference>